<gene>
    <name evidence="2" type="ORF">F511_43669</name>
</gene>
<evidence type="ECO:0000313" key="2">
    <source>
        <dbReference type="EMBL" id="KZV52740.1"/>
    </source>
</evidence>
<dbReference type="AlphaFoldDB" id="A0A2Z7D140"/>
<evidence type="ECO:0000256" key="1">
    <source>
        <dbReference type="SAM" id="MobiDB-lite"/>
    </source>
</evidence>
<reference evidence="2 3" key="1">
    <citation type="journal article" date="2015" name="Proc. Natl. Acad. Sci. U.S.A.">
        <title>The resurrection genome of Boea hygrometrica: A blueprint for survival of dehydration.</title>
        <authorList>
            <person name="Xiao L."/>
            <person name="Yang G."/>
            <person name="Zhang L."/>
            <person name="Yang X."/>
            <person name="Zhao S."/>
            <person name="Ji Z."/>
            <person name="Zhou Q."/>
            <person name="Hu M."/>
            <person name="Wang Y."/>
            <person name="Chen M."/>
            <person name="Xu Y."/>
            <person name="Jin H."/>
            <person name="Xiao X."/>
            <person name="Hu G."/>
            <person name="Bao F."/>
            <person name="Hu Y."/>
            <person name="Wan P."/>
            <person name="Li L."/>
            <person name="Deng X."/>
            <person name="Kuang T."/>
            <person name="Xiang C."/>
            <person name="Zhu J.K."/>
            <person name="Oliver M.J."/>
            <person name="He Y."/>
        </authorList>
    </citation>
    <scope>NUCLEOTIDE SEQUENCE [LARGE SCALE GENOMIC DNA]</scope>
    <source>
        <strain evidence="3">cv. XS01</strain>
    </source>
</reference>
<dbReference type="GO" id="GO:0006508">
    <property type="term" value="P:proteolysis"/>
    <property type="evidence" value="ECO:0007669"/>
    <property type="project" value="UniProtKB-KW"/>
</dbReference>
<proteinExistence type="predicted"/>
<keyword evidence="2" id="KW-0645">Protease</keyword>
<sequence>MQGGRTDDFPPLFSSPHMAASPPSSGPPPKPPDDIGGSGPRSYAAAFLDSSPRTKRKSFMEYADGENIQAKGNRDVQEHAEHPIFVGRVEESGNIPGDEQEVADENFAANVQVLEPEDVAEGEQGDVNHGLEEPVLLEAGIAGLEPLIIQPNAHRDLNLGAADDAPRNTIKVGGIDQMLAAVVDSREKALVQMGCDMSSGSALKIIEENLETDTGAENSEDDELQDTFKGPLQRSLSAGEIKLKSPAP</sequence>
<dbReference type="Proteomes" id="UP000250235">
    <property type="component" value="Unassembled WGS sequence"/>
</dbReference>
<feature type="region of interest" description="Disordered" evidence="1">
    <location>
        <begin position="209"/>
        <end position="248"/>
    </location>
</feature>
<feature type="region of interest" description="Disordered" evidence="1">
    <location>
        <begin position="1"/>
        <end position="76"/>
    </location>
</feature>
<accession>A0A2Z7D140</accession>
<dbReference type="EMBL" id="KQ990823">
    <property type="protein sequence ID" value="KZV52740.1"/>
    <property type="molecule type" value="Genomic_DNA"/>
</dbReference>
<keyword evidence="3" id="KW-1185">Reference proteome</keyword>
<name>A0A2Z7D140_9LAMI</name>
<dbReference type="GO" id="GO:0008233">
    <property type="term" value="F:peptidase activity"/>
    <property type="evidence" value="ECO:0007669"/>
    <property type="project" value="UniProtKB-KW"/>
</dbReference>
<keyword evidence="2" id="KW-0378">Hydrolase</keyword>
<protein>
    <submittedName>
        <fullName evidence="2">Ubiquitin-specific protease</fullName>
    </submittedName>
</protein>
<evidence type="ECO:0000313" key="3">
    <source>
        <dbReference type="Proteomes" id="UP000250235"/>
    </source>
</evidence>
<organism evidence="2 3">
    <name type="scientific">Dorcoceras hygrometricum</name>
    <dbReference type="NCBI Taxonomy" id="472368"/>
    <lineage>
        <taxon>Eukaryota</taxon>
        <taxon>Viridiplantae</taxon>
        <taxon>Streptophyta</taxon>
        <taxon>Embryophyta</taxon>
        <taxon>Tracheophyta</taxon>
        <taxon>Spermatophyta</taxon>
        <taxon>Magnoliopsida</taxon>
        <taxon>eudicotyledons</taxon>
        <taxon>Gunneridae</taxon>
        <taxon>Pentapetalae</taxon>
        <taxon>asterids</taxon>
        <taxon>lamiids</taxon>
        <taxon>Lamiales</taxon>
        <taxon>Gesneriaceae</taxon>
        <taxon>Didymocarpoideae</taxon>
        <taxon>Trichosporeae</taxon>
        <taxon>Loxocarpinae</taxon>
        <taxon>Dorcoceras</taxon>
    </lineage>
</organism>